<dbReference type="AlphaFoldDB" id="A0A2J8A0W8"/>
<feature type="non-terminal residue" evidence="2">
    <location>
        <position position="1"/>
    </location>
</feature>
<evidence type="ECO:0000313" key="3">
    <source>
        <dbReference type="Proteomes" id="UP000236333"/>
    </source>
</evidence>
<dbReference type="PANTHER" id="PTHR43173">
    <property type="entry name" value="ABC1 FAMILY PROTEIN"/>
    <property type="match status" value="1"/>
</dbReference>
<accession>A0A2J8A0W8</accession>
<gene>
    <name evidence="2" type="ORF">TSOC_007514</name>
</gene>
<dbReference type="InterPro" id="IPR004147">
    <property type="entry name" value="ABC1_dom"/>
</dbReference>
<dbReference type="Proteomes" id="UP000236333">
    <property type="component" value="Unassembled WGS sequence"/>
</dbReference>
<reference evidence="2 3" key="1">
    <citation type="journal article" date="2017" name="Mol. Biol. Evol.">
        <title>The 4-celled Tetrabaena socialis nuclear genome reveals the essential components for genetic control of cell number at the origin of multicellularity in the volvocine lineage.</title>
        <authorList>
            <person name="Featherston J."/>
            <person name="Arakaki Y."/>
            <person name="Hanschen E.R."/>
            <person name="Ferris P.J."/>
            <person name="Michod R.E."/>
            <person name="Olson B.J.S.C."/>
            <person name="Nozaki H."/>
            <person name="Durand P.M."/>
        </authorList>
    </citation>
    <scope>NUCLEOTIDE SEQUENCE [LARGE SCALE GENOMIC DNA]</scope>
    <source>
        <strain evidence="2 3">NIES-571</strain>
    </source>
</reference>
<evidence type="ECO:0000259" key="1">
    <source>
        <dbReference type="Pfam" id="PF03109"/>
    </source>
</evidence>
<name>A0A2J8A0W8_9CHLO</name>
<dbReference type="OrthoDB" id="427480at2759"/>
<dbReference type="SUPFAM" id="SSF56112">
    <property type="entry name" value="Protein kinase-like (PK-like)"/>
    <property type="match status" value="1"/>
</dbReference>
<organism evidence="2 3">
    <name type="scientific">Tetrabaena socialis</name>
    <dbReference type="NCBI Taxonomy" id="47790"/>
    <lineage>
        <taxon>Eukaryota</taxon>
        <taxon>Viridiplantae</taxon>
        <taxon>Chlorophyta</taxon>
        <taxon>core chlorophytes</taxon>
        <taxon>Chlorophyceae</taxon>
        <taxon>CS clade</taxon>
        <taxon>Chlamydomonadales</taxon>
        <taxon>Tetrabaenaceae</taxon>
        <taxon>Tetrabaena</taxon>
    </lineage>
</organism>
<sequence length="224" mass="23750">GFYLKLGQILAAKTDMLPAPYTESLSRLLDRLPPAPYGSICRTIRAELGDRPERLFRELDPFPLASATIAQVHRGALPDGRAVVVKVQHGSAARMMRGDLANLAALSGLMGAAGLQLGFDHGSLIREYNVQPRPCSKRGHPGNVLAMRRRTVTGPRPPHTSAAAAAAASTSVAPWPLAHGPHTPDADELQVALLDFGQAKELSPASRARYALLVAAMAVSMGRG</sequence>
<dbReference type="Pfam" id="PF03109">
    <property type="entry name" value="ABC1"/>
    <property type="match status" value="1"/>
</dbReference>
<proteinExistence type="predicted"/>
<dbReference type="EMBL" id="PGGS01000256">
    <property type="protein sequence ID" value="PNH06145.1"/>
    <property type="molecule type" value="Genomic_DNA"/>
</dbReference>
<protein>
    <recommendedName>
        <fullName evidence="1">ABC1 atypical kinase-like domain-containing protein</fullName>
    </recommendedName>
</protein>
<comment type="caution">
    <text evidence="2">The sequence shown here is derived from an EMBL/GenBank/DDBJ whole genome shotgun (WGS) entry which is preliminary data.</text>
</comment>
<evidence type="ECO:0000313" key="2">
    <source>
        <dbReference type="EMBL" id="PNH06145.1"/>
    </source>
</evidence>
<dbReference type="InterPro" id="IPR011009">
    <property type="entry name" value="Kinase-like_dom_sf"/>
</dbReference>
<dbReference type="InterPro" id="IPR051130">
    <property type="entry name" value="Mito_struct-func_regulator"/>
</dbReference>
<feature type="domain" description="ABC1 atypical kinase-like" evidence="1">
    <location>
        <begin position="28"/>
        <end position="109"/>
    </location>
</feature>
<dbReference type="PANTHER" id="PTHR43173:SF12">
    <property type="entry name" value="PROTEIN KINASE SUPERFAMILY PROTEIN"/>
    <property type="match status" value="1"/>
</dbReference>
<keyword evidence="3" id="KW-1185">Reference proteome</keyword>